<gene>
    <name evidence="2" type="ORF">C4F49_12410</name>
</gene>
<dbReference type="AlphaFoldDB" id="A0A928V011"/>
<dbReference type="Proteomes" id="UP000616201">
    <property type="component" value="Unassembled WGS sequence"/>
</dbReference>
<protein>
    <submittedName>
        <fullName evidence="2">Transporter</fullName>
    </submittedName>
</protein>
<keyword evidence="1" id="KW-1133">Transmembrane helix</keyword>
<keyword evidence="1" id="KW-0812">Transmembrane</keyword>
<name>A0A928V011_9SPHI</name>
<dbReference type="EMBL" id="PRDK01000006">
    <property type="protein sequence ID" value="MBE8714486.1"/>
    <property type="molecule type" value="Genomic_DNA"/>
</dbReference>
<feature type="transmembrane region" description="Helical" evidence="1">
    <location>
        <begin position="78"/>
        <end position="96"/>
    </location>
</feature>
<dbReference type="RefSeq" id="WP_196936256.1">
    <property type="nucleotide sequence ID" value="NZ_MU158698.1"/>
</dbReference>
<reference evidence="2" key="1">
    <citation type="submission" date="2018-02" db="EMBL/GenBank/DDBJ databases">
        <authorList>
            <person name="Vasarhelyi B.M."/>
            <person name="Deshmukh S."/>
            <person name="Balint B."/>
            <person name="Kukolya J."/>
        </authorList>
    </citation>
    <scope>NUCLEOTIDE SEQUENCE</scope>
    <source>
        <strain evidence="2">KB22</strain>
    </source>
</reference>
<evidence type="ECO:0000313" key="2">
    <source>
        <dbReference type="EMBL" id="MBE8714486.1"/>
    </source>
</evidence>
<organism evidence="2 3">
    <name type="scientific">Sphingobacterium hungaricum</name>
    <dbReference type="NCBI Taxonomy" id="2082723"/>
    <lineage>
        <taxon>Bacteria</taxon>
        <taxon>Pseudomonadati</taxon>
        <taxon>Bacteroidota</taxon>
        <taxon>Sphingobacteriia</taxon>
        <taxon>Sphingobacteriales</taxon>
        <taxon>Sphingobacteriaceae</taxon>
        <taxon>Sphingobacterium</taxon>
    </lineage>
</organism>
<sequence>MRNLTYIFLGIIFGVAMYKAEAASWFRIYEMFNFQSIHMFGFIGTALLIGLIGVQWIKRTHKKDIDGHAIQIAPKEKSIARYLFGGVLFGLGWALVGACPGPIFVLLGAGLVPMIIVIVFALIGTFLYGILKDYLPH</sequence>
<accession>A0A928V011</accession>
<dbReference type="Pfam" id="PF04143">
    <property type="entry name" value="Sulf_transp"/>
    <property type="match status" value="1"/>
</dbReference>
<evidence type="ECO:0000256" key="1">
    <source>
        <dbReference type="SAM" id="Phobius"/>
    </source>
</evidence>
<proteinExistence type="predicted"/>
<feature type="transmembrane region" description="Helical" evidence="1">
    <location>
        <begin position="102"/>
        <end position="131"/>
    </location>
</feature>
<comment type="caution">
    <text evidence="2">The sequence shown here is derived from an EMBL/GenBank/DDBJ whole genome shotgun (WGS) entry which is preliminary data.</text>
</comment>
<evidence type="ECO:0000313" key="3">
    <source>
        <dbReference type="Proteomes" id="UP000616201"/>
    </source>
</evidence>
<keyword evidence="1" id="KW-0472">Membrane</keyword>
<dbReference type="InterPro" id="IPR007272">
    <property type="entry name" value="Sulf_transp_TsuA/YedE"/>
</dbReference>
<feature type="transmembrane region" description="Helical" evidence="1">
    <location>
        <begin position="38"/>
        <end position="57"/>
    </location>
</feature>
<keyword evidence="3" id="KW-1185">Reference proteome</keyword>